<dbReference type="InterPro" id="IPR003833">
    <property type="entry name" value="CT_C_D"/>
</dbReference>
<accession>A0ABU4JTJ3</accession>
<feature type="domain" description="Carboxyltransferase" evidence="4">
    <location>
        <begin position="8"/>
        <end position="221"/>
    </location>
</feature>
<keyword evidence="6" id="KW-1185">Reference proteome</keyword>
<reference evidence="5 6" key="1">
    <citation type="submission" date="2023-04" db="EMBL/GenBank/DDBJ databases">
        <title>Clostridium tannerae sp. nov., isolated from the fecal material of an alpaca.</title>
        <authorList>
            <person name="Miller S."/>
            <person name="Hendry M."/>
            <person name="King J."/>
            <person name="Sankaranarayanan K."/>
            <person name="Lawson P.A."/>
        </authorList>
    </citation>
    <scope>NUCLEOTIDE SEQUENCE [LARGE SCALE GENOMIC DNA]</scope>
    <source>
        <strain evidence="5 6">A1-XYC3</strain>
    </source>
</reference>
<comment type="caution">
    <text evidence="5">The sequence shown here is derived from an EMBL/GenBank/DDBJ whole genome shotgun (WGS) entry which is preliminary data.</text>
</comment>
<keyword evidence="1" id="KW-0547">Nucleotide-binding</keyword>
<dbReference type="PANTHER" id="PTHR34698">
    <property type="entry name" value="5-OXOPROLINASE SUBUNIT B"/>
    <property type="match status" value="1"/>
</dbReference>
<organism evidence="5 6">
    <name type="scientific">Clostridium tanneri</name>
    <dbReference type="NCBI Taxonomy" id="3037988"/>
    <lineage>
        <taxon>Bacteria</taxon>
        <taxon>Bacillati</taxon>
        <taxon>Bacillota</taxon>
        <taxon>Clostridia</taxon>
        <taxon>Eubacteriales</taxon>
        <taxon>Clostridiaceae</taxon>
        <taxon>Clostridium</taxon>
    </lineage>
</organism>
<dbReference type="InterPro" id="IPR010016">
    <property type="entry name" value="PxpB"/>
</dbReference>
<dbReference type="EMBL" id="JARUJP010000010">
    <property type="protein sequence ID" value="MDW8801485.1"/>
    <property type="molecule type" value="Genomic_DNA"/>
</dbReference>
<evidence type="ECO:0000313" key="6">
    <source>
        <dbReference type="Proteomes" id="UP001281656"/>
    </source>
</evidence>
<dbReference type="Pfam" id="PF02682">
    <property type="entry name" value="CT_C_D"/>
    <property type="match status" value="1"/>
</dbReference>
<keyword evidence="2 5" id="KW-0378">Hydrolase</keyword>
<name>A0ABU4JTJ3_9CLOT</name>
<dbReference type="Gene3D" id="3.30.1360.40">
    <property type="match status" value="1"/>
</dbReference>
<dbReference type="EC" id="3.5.2.9" evidence="5"/>
<evidence type="ECO:0000256" key="1">
    <source>
        <dbReference type="ARBA" id="ARBA00022741"/>
    </source>
</evidence>
<evidence type="ECO:0000313" key="5">
    <source>
        <dbReference type="EMBL" id="MDW8801485.1"/>
    </source>
</evidence>
<dbReference type="GO" id="GO:0017168">
    <property type="term" value="F:5-oxoprolinase (ATP-hydrolyzing) activity"/>
    <property type="evidence" value="ECO:0007669"/>
    <property type="project" value="UniProtKB-EC"/>
</dbReference>
<dbReference type="InterPro" id="IPR029000">
    <property type="entry name" value="Cyclophilin-like_dom_sf"/>
</dbReference>
<proteinExistence type="predicted"/>
<dbReference type="RefSeq" id="WP_318798061.1">
    <property type="nucleotide sequence ID" value="NZ_JARUJP010000010.1"/>
</dbReference>
<sequence>MMKNELRAEMFPLGESGILIEFGKEIHPDIHRKIKTLAKYLDEYPFTGMTEYVLSFTSITVFYNPIEVRKIKRDSEKGKLSYEIVEGILEGILSKLNDSGNTRARVVEIPVCYGGDFGPDLEYVAEYNKITVDEVIKIHSSAEYLVYMIGFAPGFPYLGGMSEKIETPRRKTPRTLIPPGTVGIAGMQTGVYPIGTPGGWQLIGSTPLELFRPNECPPSLLQSGDIIRFCPISFSEYEQYRREQQ</sequence>
<dbReference type="SMART" id="SM00796">
    <property type="entry name" value="AHS1"/>
    <property type="match status" value="1"/>
</dbReference>
<dbReference type="SUPFAM" id="SSF50891">
    <property type="entry name" value="Cyclophilin-like"/>
    <property type="match status" value="1"/>
</dbReference>
<evidence type="ECO:0000256" key="3">
    <source>
        <dbReference type="ARBA" id="ARBA00022840"/>
    </source>
</evidence>
<evidence type="ECO:0000259" key="4">
    <source>
        <dbReference type="SMART" id="SM00796"/>
    </source>
</evidence>
<dbReference type="Gene3D" id="2.40.100.10">
    <property type="entry name" value="Cyclophilin-like"/>
    <property type="match status" value="1"/>
</dbReference>
<protein>
    <submittedName>
        <fullName evidence="5">5-oxoprolinase subunit PxpB</fullName>
        <ecNumber evidence="5">3.5.2.9</ecNumber>
    </submittedName>
</protein>
<dbReference type="PANTHER" id="PTHR34698:SF2">
    <property type="entry name" value="5-OXOPROLINASE SUBUNIT B"/>
    <property type="match status" value="1"/>
</dbReference>
<dbReference type="Proteomes" id="UP001281656">
    <property type="component" value="Unassembled WGS sequence"/>
</dbReference>
<evidence type="ECO:0000256" key="2">
    <source>
        <dbReference type="ARBA" id="ARBA00022801"/>
    </source>
</evidence>
<gene>
    <name evidence="5" type="primary">pxpB</name>
    <name evidence="5" type="ORF">P8V03_10005</name>
</gene>
<dbReference type="NCBIfam" id="TIGR00370">
    <property type="entry name" value="5-oxoprolinase subunit PxpB"/>
    <property type="match status" value="1"/>
</dbReference>
<dbReference type="SUPFAM" id="SSF160467">
    <property type="entry name" value="PH0987 N-terminal domain-like"/>
    <property type="match status" value="1"/>
</dbReference>
<keyword evidence="3" id="KW-0067">ATP-binding</keyword>